<sequence length="280" mass="31402">MLIAFDTVRGVVVAGPETLPDIEPRSSEAYERILTDGGVRTQCSTPPRPAPEHNSQHKDTGDVFGDSRDSRYECVVCGEPVTRNRTNVRKQEADQFEDVFRWFEHTNRDADCFGDGSMGASHRAAVELSARRLARASRQLTRDWISDDRTSSVPRIEPERRVTAPSNDQWIETDLHLRSPPIAVEVFSEISQLDLSRRLTVLFDAGYDAYLVFDVDGRYNPSEIEVWLQDFATVPVRVGRFDKTRAVSGDLSSLTLGTRLSESVIDPSALTDSNVPVFLQ</sequence>
<feature type="region of interest" description="Disordered" evidence="1">
    <location>
        <begin position="39"/>
        <end position="65"/>
    </location>
</feature>
<evidence type="ECO:0008006" key="4">
    <source>
        <dbReference type="Google" id="ProtNLM"/>
    </source>
</evidence>
<organism evidence="2 3">
    <name type="scientific">Halopenitus persicus</name>
    <dbReference type="NCBI Taxonomy" id="1048396"/>
    <lineage>
        <taxon>Archaea</taxon>
        <taxon>Methanobacteriati</taxon>
        <taxon>Methanobacteriota</taxon>
        <taxon>Stenosarchaea group</taxon>
        <taxon>Halobacteria</taxon>
        <taxon>Halobacteriales</taxon>
        <taxon>Haloferacaceae</taxon>
        <taxon>Halopenitus</taxon>
    </lineage>
</organism>
<dbReference type="AlphaFoldDB" id="A0A1H3NSA1"/>
<evidence type="ECO:0000313" key="2">
    <source>
        <dbReference type="EMBL" id="SDY91787.1"/>
    </source>
</evidence>
<feature type="compositionally biased region" description="Basic and acidic residues" evidence="1">
    <location>
        <begin position="50"/>
        <end position="65"/>
    </location>
</feature>
<accession>A0A1H3NSA1</accession>
<evidence type="ECO:0000256" key="1">
    <source>
        <dbReference type="SAM" id="MobiDB-lite"/>
    </source>
</evidence>
<name>A0A1H3NSA1_9EURY</name>
<evidence type="ECO:0000313" key="3">
    <source>
        <dbReference type="Proteomes" id="UP000199079"/>
    </source>
</evidence>
<proteinExistence type="predicted"/>
<gene>
    <name evidence="2" type="ORF">SAMN05216564_1157</name>
</gene>
<dbReference type="Proteomes" id="UP000199079">
    <property type="component" value="Unassembled WGS sequence"/>
</dbReference>
<keyword evidence="3" id="KW-1185">Reference proteome</keyword>
<reference evidence="3" key="1">
    <citation type="submission" date="2016-10" db="EMBL/GenBank/DDBJ databases">
        <authorList>
            <person name="Varghese N."/>
            <person name="Submissions S."/>
        </authorList>
    </citation>
    <scope>NUCLEOTIDE SEQUENCE [LARGE SCALE GENOMIC DNA]</scope>
    <source>
        <strain evidence="3">DC30,IBRC 10041,KCTC 4046</strain>
    </source>
</reference>
<protein>
    <recommendedName>
        <fullName evidence="4">Restriction endonuclease</fullName>
    </recommendedName>
</protein>
<dbReference type="EMBL" id="FNPC01000015">
    <property type="protein sequence ID" value="SDY91787.1"/>
    <property type="molecule type" value="Genomic_DNA"/>
</dbReference>